<dbReference type="InterPro" id="IPR007412">
    <property type="entry name" value="FlgM"/>
</dbReference>
<keyword evidence="5" id="KW-0805">Transcription regulation</keyword>
<evidence type="ECO:0000259" key="8">
    <source>
        <dbReference type="Pfam" id="PF04316"/>
    </source>
</evidence>
<evidence type="ECO:0000313" key="10">
    <source>
        <dbReference type="Proteomes" id="UP000808914"/>
    </source>
</evidence>
<evidence type="ECO:0000256" key="2">
    <source>
        <dbReference type="ARBA" id="ARBA00017823"/>
    </source>
</evidence>
<name>A0ABS2PZ92_9BACL</name>
<dbReference type="SUPFAM" id="SSF101498">
    <property type="entry name" value="Anti-sigma factor FlgM"/>
    <property type="match status" value="1"/>
</dbReference>
<feature type="compositionally biased region" description="Basic and acidic residues" evidence="7">
    <location>
        <begin position="18"/>
        <end position="31"/>
    </location>
</feature>
<feature type="compositionally biased region" description="Polar residues" evidence="7">
    <location>
        <begin position="35"/>
        <end position="47"/>
    </location>
</feature>
<protein>
    <recommendedName>
        <fullName evidence="2">Negative regulator of flagellin synthesis</fullName>
    </recommendedName>
</protein>
<evidence type="ECO:0000256" key="1">
    <source>
        <dbReference type="ARBA" id="ARBA00005322"/>
    </source>
</evidence>
<gene>
    <name evidence="9" type="ORF">JOD45_001249</name>
</gene>
<evidence type="ECO:0000256" key="7">
    <source>
        <dbReference type="SAM" id="MobiDB-lite"/>
    </source>
</evidence>
<accession>A0ABS2PZ92</accession>
<dbReference type="Pfam" id="PF04316">
    <property type="entry name" value="FlgM"/>
    <property type="match status" value="1"/>
</dbReference>
<evidence type="ECO:0000256" key="5">
    <source>
        <dbReference type="ARBA" id="ARBA00023015"/>
    </source>
</evidence>
<keyword evidence="6" id="KW-0804">Transcription</keyword>
<dbReference type="RefSeq" id="WP_205002980.1">
    <property type="nucleotide sequence ID" value="NZ_JAFBER010000005.1"/>
</dbReference>
<feature type="domain" description="Anti-sigma-28 factor FlgM C-terminal" evidence="8">
    <location>
        <begin position="33"/>
        <end position="82"/>
    </location>
</feature>
<evidence type="ECO:0000256" key="4">
    <source>
        <dbReference type="ARBA" id="ARBA00022795"/>
    </source>
</evidence>
<comment type="caution">
    <text evidence="9">The sequence shown here is derived from an EMBL/GenBank/DDBJ whole genome shotgun (WGS) entry which is preliminary data.</text>
</comment>
<feature type="region of interest" description="Disordered" evidence="7">
    <location>
        <begin position="13"/>
        <end position="49"/>
    </location>
</feature>
<comment type="similarity">
    <text evidence="1">Belongs to the FlgM family.</text>
</comment>
<keyword evidence="4" id="KW-1005">Bacterial flagellum biogenesis</keyword>
<evidence type="ECO:0000256" key="3">
    <source>
        <dbReference type="ARBA" id="ARBA00022491"/>
    </source>
</evidence>
<organism evidence="9 10">
    <name type="scientific">Scopulibacillus daqui</name>
    <dbReference type="NCBI Taxonomy" id="1469162"/>
    <lineage>
        <taxon>Bacteria</taxon>
        <taxon>Bacillati</taxon>
        <taxon>Bacillota</taxon>
        <taxon>Bacilli</taxon>
        <taxon>Bacillales</taxon>
        <taxon>Sporolactobacillaceae</taxon>
        <taxon>Scopulibacillus</taxon>
    </lineage>
</organism>
<dbReference type="EMBL" id="JAFBER010000005">
    <property type="protein sequence ID" value="MBM7645040.1"/>
    <property type="molecule type" value="Genomic_DNA"/>
</dbReference>
<dbReference type="InterPro" id="IPR031316">
    <property type="entry name" value="FlgM_C"/>
</dbReference>
<dbReference type="NCBIfam" id="TIGR03824">
    <property type="entry name" value="FlgM_jcvi"/>
    <property type="match status" value="1"/>
</dbReference>
<evidence type="ECO:0000256" key="6">
    <source>
        <dbReference type="ARBA" id="ARBA00023163"/>
    </source>
</evidence>
<keyword evidence="9" id="KW-0282">Flagellum</keyword>
<evidence type="ECO:0000313" key="9">
    <source>
        <dbReference type="EMBL" id="MBM7645040.1"/>
    </source>
</evidence>
<keyword evidence="9" id="KW-0966">Cell projection</keyword>
<dbReference type="InterPro" id="IPR035890">
    <property type="entry name" value="Anti-sigma-28_factor_FlgM_sf"/>
</dbReference>
<keyword evidence="3" id="KW-0678">Repressor</keyword>
<proteinExistence type="inferred from homology"/>
<sequence>MKIDAYHGIQKYQSYQKQSERNKELFKKTPEQDQVEISSKAKQLQKTSDFEAQRKEKIARLKAEIDNGTYKIKPEEIAKKLYDFWNR</sequence>
<keyword evidence="10" id="KW-1185">Reference proteome</keyword>
<dbReference type="Proteomes" id="UP000808914">
    <property type="component" value="Unassembled WGS sequence"/>
</dbReference>
<reference evidence="9 10" key="1">
    <citation type="submission" date="2021-01" db="EMBL/GenBank/DDBJ databases">
        <title>Genomic Encyclopedia of Type Strains, Phase IV (KMG-IV): sequencing the most valuable type-strain genomes for metagenomic binning, comparative biology and taxonomic classification.</title>
        <authorList>
            <person name="Goeker M."/>
        </authorList>
    </citation>
    <scope>NUCLEOTIDE SEQUENCE [LARGE SCALE GENOMIC DNA]</scope>
    <source>
        <strain evidence="9 10">DSM 28236</strain>
    </source>
</reference>
<keyword evidence="9" id="KW-0969">Cilium</keyword>